<name>A0A932FXT1_UNCTE</name>
<gene>
    <name evidence="1" type="ORF">HYY20_02940</name>
</gene>
<dbReference type="EMBL" id="JACPRF010000090">
    <property type="protein sequence ID" value="MBI2875819.1"/>
    <property type="molecule type" value="Genomic_DNA"/>
</dbReference>
<protein>
    <submittedName>
        <fullName evidence="1">Uncharacterized protein</fullName>
    </submittedName>
</protein>
<sequence>MAIQCPQCKRQYDVTLFEFGRVAFCDCGEIVDATKPHEERAPEILREEQANAEELQRMASEVCYLILSSDFPWIDIEIAKTEVRERCRQLFPDKMELYEMIYESRFKRLWEQFREGEE</sequence>
<evidence type="ECO:0000313" key="2">
    <source>
        <dbReference type="Proteomes" id="UP000769766"/>
    </source>
</evidence>
<dbReference type="AlphaFoldDB" id="A0A932FXT1"/>
<comment type="caution">
    <text evidence="1">The sequence shown here is derived from an EMBL/GenBank/DDBJ whole genome shotgun (WGS) entry which is preliminary data.</text>
</comment>
<accession>A0A932FXT1</accession>
<proteinExistence type="predicted"/>
<dbReference type="Proteomes" id="UP000769766">
    <property type="component" value="Unassembled WGS sequence"/>
</dbReference>
<reference evidence="1" key="1">
    <citation type="submission" date="2020-07" db="EMBL/GenBank/DDBJ databases">
        <title>Huge and variable diversity of episymbiotic CPR bacteria and DPANN archaea in groundwater ecosystems.</title>
        <authorList>
            <person name="He C.Y."/>
            <person name="Keren R."/>
            <person name="Whittaker M."/>
            <person name="Farag I.F."/>
            <person name="Doudna J."/>
            <person name="Cate J.H.D."/>
            <person name="Banfield J.F."/>
        </authorList>
    </citation>
    <scope>NUCLEOTIDE SEQUENCE</scope>
    <source>
        <strain evidence="1">NC_groundwater_672_Ag_B-0.1um_62_36</strain>
    </source>
</reference>
<evidence type="ECO:0000313" key="1">
    <source>
        <dbReference type="EMBL" id="MBI2875819.1"/>
    </source>
</evidence>
<organism evidence="1 2">
    <name type="scientific">Tectimicrobiota bacterium</name>
    <dbReference type="NCBI Taxonomy" id="2528274"/>
    <lineage>
        <taxon>Bacteria</taxon>
        <taxon>Pseudomonadati</taxon>
        <taxon>Nitrospinota/Tectimicrobiota group</taxon>
        <taxon>Candidatus Tectimicrobiota</taxon>
    </lineage>
</organism>